<dbReference type="AlphaFoldDB" id="A0A840WIL5"/>
<dbReference type="InterPro" id="IPR052716">
    <property type="entry name" value="MOSC_domain"/>
</dbReference>
<dbReference type="GO" id="GO:0003824">
    <property type="term" value="F:catalytic activity"/>
    <property type="evidence" value="ECO:0007669"/>
    <property type="project" value="InterPro"/>
</dbReference>
<protein>
    <submittedName>
        <fullName evidence="2">MOSC domain-containing protein YiiM</fullName>
    </submittedName>
</protein>
<dbReference type="GO" id="GO:0030151">
    <property type="term" value="F:molybdenum ion binding"/>
    <property type="evidence" value="ECO:0007669"/>
    <property type="project" value="InterPro"/>
</dbReference>
<dbReference type="PANTHER" id="PTHR36930">
    <property type="entry name" value="METAL-SULFUR CLUSTER BIOSYNTHESIS PROTEINS YUAD-RELATED"/>
    <property type="match status" value="1"/>
</dbReference>
<dbReference type="InterPro" id="IPR011037">
    <property type="entry name" value="Pyrv_Knase-like_insert_dom_sf"/>
</dbReference>
<gene>
    <name evidence="2" type="ORF">FHS89_000955</name>
</gene>
<dbReference type="GO" id="GO:0030170">
    <property type="term" value="F:pyridoxal phosphate binding"/>
    <property type="evidence" value="ECO:0007669"/>
    <property type="project" value="InterPro"/>
</dbReference>
<organism evidence="2 3">
    <name type="scientific">Rubricella aquisinus</name>
    <dbReference type="NCBI Taxonomy" id="2028108"/>
    <lineage>
        <taxon>Bacteria</taxon>
        <taxon>Pseudomonadati</taxon>
        <taxon>Pseudomonadota</taxon>
        <taxon>Alphaproteobacteria</taxon>
        <taxon>Rhodobacterales</taxon>
        <taxon>Paracoccaceae</taxon>
        <taxon>Rubricella</taxon>
    </lineage>
</organism>
<proteinExistence type="predicted"/>
<reference evidence="2 3" key="1">
    <citation type="submission" date="2020-08" db="EMBL/GenBank/DDBJ databases">
        <title>Genomic Encyclopedia of Type Strains, Phase IV (KMG-IV): sequencing the most valuable type-strain genomes for metagenomic binning, comparative biology and taxonomic classification.</title>
        <authorList>
            <person name="Goeker M."/>
        </authorList>
    </citation>
    <scope>NUCLEOTIDE SEQUENCE [LARGE SCALE GENOMIC DNA]</scope>
    <source>
        <strain evidence="2 3">DSM 103377</strain>
    </source>
</reference>
<dbReference type="RefSeq" id="WP_184009036.1">
    <property type="nucleotide sequence ID" value="NZ_JACIJS010000002.1"/>
</dbReference>
<keyword evidence="3" id="KW-1185">Reference proteome</keyword>
<dbReference type="Pfam" id="PF03473">
    <property type="entry name" value="MOSC"/>
    <property type="match status" value="1"/>
</dbReference>
<evidence type="ECO:0000313" key="2">
    <source>
        <dbReference type="EMBL" id="MBB5514949.1"/>
    </source>
</evidence>
<dbReference type="EMBL" id="JACIJS010000002">
    <property type="protein sequence ID" value="MBB5514949.1"/>
    <property type="molecule type" value="Genomic_DNA"/>
</dbReference>
<feature type="domain" description="MOSC" evidence="1">
    <location>
        <begin position="28"/>
        <end position="155"/>
    </location>
</feature>
<dbReference type="Gene3D" id="2.40.33.20">
    <property type="entry name" value="PK beta-barrel domain-like"/>
    <property type="match status" value="1"/>
</dbReference>
<dbReference type="Proteomes" id="UP000553766">
    <property type="component" value="Unassembled WGS sequence"/>
</dbReference>
<sequence length="155" mass="16795">MDSLKEVMERHHQLGQVAWIGLRPARLAPVVTVNEVAVRLTGLEGDHRARPGKRAVTLIQAEHLPVIRALSGFDADFADLRRNFAVRGINLLALRDREVEIGTALLRITGICAPCTRMERLMGPGGYNAMRGHGGMTAEVLREGVIGIGDAVGVD</sequence>
<dbReference type="SUPFAM" id="SSF50800">
    <property type="entry name" value="PK beta-barrel domain-like"/>
    <property type="match status" value="1"/>
</dbReference>
<evidence type="ECO:0000259" key="1">
    <source>
        <dbReference type="PROSITE" id="PS51340"/>
    </source>
</evidence>
<comment type="caution">
    <text evidence="2">The sequence shown here is derived from an EMBL/GenBank/DDBJ whole genome shotgun (WGS) entry which is preliminary data.</text>
</comment>
<name>A0A840WIL5_9RHOB</name>
<dbReference type="PROSITE" id="PS51340">
    <property type="entry name" value="MOSC"/>
    <property type="match status" value="1"/>
</dbReference>
<evidence type="ECO:0000313" key="3">
    <source>
        <dbReference type="Proteomes" id="UP000553766"/>
    </source>
</evidence>
<dbReference type="PANTHER" id="PTHR36930:SF1">
    <property type="entry name" value="MOSC DOMAIN-CONTAINING PROTEIN"/>
    <property type="match status" value="1"/>
</dbReference>
<accession>A0A840WIL5</accession>
<dbReference type="InterPro" id="IPR005302">
    <property type="entry name" value="MoCF_Sase_C"/>
</dbReference>